<gene>
    <name evidence="3" type="primary">rlpA</name>
    <name evidence="7" type="ORF">OXH18_00355</name>
</gene>
<dbReference type="GO" id="GO:0071555">
    <property type="term" value="P:cell wall organization"/>
    <property type="evidence" value="ECO:0007669"/>
    <property type="project" value="UniProtKB-KW"/>
</dbReference>
<dbReference type="InterPro" id="IPR034718">
    <property type="entry name" value="RlpA"/>
</dbReference>
<evidence type="ECO:0000313" key="7">
    <source>
        <dbReference type="EMBL" id="WAL60479.1"/>
    </source>
</evidence>
<evidence type="ECO:0000256" key="1">
    <source>
        <dbReference type="ARBA" id="ARBA00023239"/>
    </source>
</evidence>
<feature type="compositionally biased region" description="Polar residues" evidence="5">
    <location>
        <begin position="30"/>
        <end position="63"/>
    </location>
</feature>
<dbReference type="SUPFAM" id="SSF50685">
    <property type="entry name" value="Barwin-like endoglucanases"/>
    <property type="match status" value="1"/>
</dbReference>
<keyword evidence="8" id="KW-1185">Reference proteome</keyword>
<dbReference type="PANTHER" id="PTHR34183:SF8">
    <property type="entry name" value="ENDOLYTIC PEPTIDOGLYCAN TRANSGLYCOSYLASE RLPA-RELATED"/>
    <property type="match status" value="1"/>
</dbReference>
<reference evidence="7" key="1">
    <citation type="submission" date="2022-12" db="EMBL/GenBank/DDBJ databases">
        <title>Polyphasic identification of a Novel Hot-Spring Cyanobacterium Ocullathermofonsia sinensis gen nov. sp. nov. and Genomic Insights on its Adaptations to the Thermal Habitat.</title>
        <authorList>
            <person name="Daroch M."/>
            <person name="Tang J."/>
            <person name="Jiang Y."/>
        </authorList>
    </citation>
    <scope>NUCLEOTIDE SEQUENCE</scope>
    <source>
        <strain evidence="7">PKUAC-SCTA174</strain>
    </source>
</reference>
<dbReference type="InterPro" id="IPR012997">
    <property type="entry name" value="RplA"/>
</dbReference>
<dbReference type="PANTHER" id="PTHR34183">
    <property type="entry name" value="ENDOLYTIC PEPTIDOGLYCAN TRANSGLYCOSYLASE RLPA"/>
    <property type="match status" value="1"/>
</dbReference>
<dbReference type="InterPro" id="IPR036908">
    <property type="entry name" value="RlpA-like_sf"/>
</dbReference>
<feature type="chain" id="PRO_5039768752" description="Probable endolytic peptidoglycan transglycosylase RlpA" evidence="3">
    <location>
        <begin position="28"/>
        <end position="385"/>
    </location>
</feature>
<evidence type="ECO:0000256" key="4">
    <source>
        <dbReference type="RuleBase" id="RU003495"/>
    </source>
</evidence>
<dbReference type="Pfam" id="PF03330">
    <property type="entry name" value="DPBB_1"/>
    <property type="match status" value="1"/>
</dbReference>
<keyword evidence="1 3" id="KW-0456">Lyase</keyword>
<organism evidence="7 8">
    <name type="scientific">Thermocoleostomius sinensis A174</name>
    <dbReference type="NCBI Taxonomy" id="2016057"/>
    <lineage>
        <taxon>Bacteria</taxon>
        <taxon>Bacillati</taxon>
        <taxon>Cyanobacteriota</taxon>
        <taxon>Cyanophyceae</taxon>
        <taxon>Oculatellales</taxon>
        <taxon>Oculatellaceae</taxon>
        <taxon>Thermocoleostomius</taxon>
    </lineage>
</organism>
<feature type="signal peptide" evidence="3">
    <location>
        <begin position="1"/>
        <end position="27"/>
    </location>
</feature>
<accession>A0A9E8ZEQ3</accession>
<evidence type="ECO:0000313" key="8">
    <source>
        <dbReference type="Proteomes" id="UP001163152"/>
    </source>
</evidence>
<dbReference type="GO" id="GO:0000270">
    <property type="term" value="P:peptidoglycan metabolic process"/>
    <property type="evidence" value="ECO:0007669"/>
    <property type="project" value="UniProtKB-UniRule"/>
</dbReference>
<proteinExistence type="inferred from homology"/>
<dbReference type="HAMAP" id="MF_02071">
    <property type="entry name" value="RlpA"/>
    <property type="match status" value="1"/>
</dbReference>
<evidence type="ECO:0000256" key="3">
    <source>
        <dbReference type="HAMAP-Rule" id="MF_02071"/>
    </source>
</evidence>
<dbReference type="GO" id="GO:0008932">
    <property type="term" value="F:lytic endotransglycosylase activity"/>
    <property type="evidence" value="ECO:0007669"/>
    <property type="project" value="UniProtKB-UniRule"/>
</dbReference>
<dbReference type="RefSeq" id="WP_268610393.1">
    <property type="nucleotide sequence ID" value="NZ_CP113797.1"/>
</dbReference>
<dbReference type="Proteomes" id="UP001163152">
    <property type="component" value="Chromosome"/>
</dbReference>
<dbReference type="InterPro" id="IPR009009">
    <property type="entry name" value="RlpA-like_DPBB"/>
</dbReference>
<evidence type="ECO:0000259" key="6">
    <source>
        <dbReference type="Pfam" id="PF03330"/>
    </source>
</evidence>
<evidence type="ECO:0000256" key="2">
    <source>
        <dbReference type="ARBA" id="ARBA00023316"/>
    </source>
</evidence>
<name>A0A9E8ZEQ3_9CYAN</name>
<dbReference type="KEGG" id="tsin:OXH18_00355"/>
<feature type="region of interest" description="Disordered" evidence="5">
    <location>
        <begin position="26"/>
        <end position="66"/>
    </location>
</feature>
<protein>
    <recommendedName>
        <fullName evidence="3">Probable endolytic peptidoglycan transglycosylase RlpA</fullName>
        <ecNumber evidence="3">4.2.2.-</ecNumber>
    </recommendedName>
</protein>
<dbReference type="NCBIfam" id="TIGR00413">
    <property type="entry name" value="rlpA"/>
    <property type="match status" value="1"/>
</dbReference>
<feature type="region of interest" description="Disordered" evidence="5">
    <location>
        <begin position="150"/>
        <end position="178"/>
    </location>
</feature>
<feature type="domain" description="RlpA-like protein double-psi beta-barrel" evidence="6">
    <location>
        <begin position="286"/>
        <end position="373"/>
    </location>
</feature>
<dbReference type="Gene3D" id="2.40.40.10">
    <property type="entry name" value="RlpA-like domain"/>
    <property type="match status" value="1"/>
</dbReference>
<dbReference type="EC" id="4.2.2.-" evidence="3"/>
<dbReference type="AlphaFoldDB" id="A0A9E8ZEQ3"/>
<comment type="function">
    <text evidence="3">Lytic transglycosylase with a strong preference for naked glycan strands that lack stem peptides.</text>
</comment>
<comment type="similarity">
    <text evidence="3 4">Belongs to the RlpA family.</text>
</comment>
<evidence type="ECO:0000256" key="5">
    <source>
        <dbReference type="SAM" id="MobiDB-lite"/>
    </source>
</evidence>
<sequence length="385" mass="40878" precursor="true">MNQKLWSGFTAATLLVTTLGIAPLSYADQPGSNDEVSEAQVPSQEPPSDQVASTSPSSTSNPDAAQVAEAVKVGEYQSEDQSEAEETITELVSHQMDGRQAVTLYVRDIPVLTFLGSNATSAAVPSSEAAEGNISDSEIKVASVQNRSLQNSATDVPVARSNPSSTDQAGTLNAEADSNSPVWRATAIAARLNQYYRDNVDAETITAVWEPQQQRYLVKIGDEELVGIDSETILPNTTQDLAQDTLQITNLLRRQLGNAPPIQSISGDPRTQETRVSIGPFEIAFSGMASWYGPGFDGNYSASGEVFNQNALTAAHRTLPFGTQVRVTNMDNGLSVVVRINDRGPFHGDRVIDVSTAAAEAIGLVHSGVAPVSLEVLGTAQPTAY</sequence>
<feature type="compositionally biased region" description="Polar residues" evidence="5">
    <location>
        <begin position="161"/>
        <end position="178"/>
    </location>
</feature>
<keyword evidence="2 3" id="KW-0961">Cell wall biogenesis/degradation</keyword>
<dbReference type="CDD" id="cd22268">
    <property type="entry name" value="DPBB_RlpA-like"/>
    <property type="match status" value="1"/>
</dbReference>
<keyword evidence="3" id="KW-0732">Signal</keyword>
<dbReference type="EMBL" id="CP113797">
    <property type="protein sequence ID" value="WAL60479.1"/>
    <property type="molecule type" value="Genomic_DNA"/>
</dbReference>